<organism evidence="2">
    <name type="scientific">Niallia circulans</name>
    <name type="common">Bacillus circulans</name>
    <dbReference type="NCBI Taxonomy" id="1397"/>
    <lineage>
        <taxon>Bacteria</taxon>
        <taxon>Bacillati</taxon>
        <taxon>Bacillota</taxon>
        <taxon>Bacilli</taxon>
        <taxon>Bacillales</taxon>
        <taxon>Bacillaceae</taxon>
        <taxon>Niallia</taxon>
    </lineage>
</organism>
<keyword evidence="1" id="KW-1133">Transmembrane helix</keyword>
<geneLocation type="plasmid" evidence="2">
    <name>unnamed2</name>
</geneLocation>
<protein>
    <submittedName>
        <fullName evidence="2">Conjugal transfer protein</fullName>
    </submittedName>
</protein>
<keyword evidence="1" id="KW-0812">Transmembrane</keyword>
<dbReference type="AlphaFoldDB" id="A0A553SQL0"/>
<dbReference type="InterPro" id="IPR031607">
    <property type="entry name" value="T4SS_CagC"/>
</dbReference>
<feature type="transmembrane region" description="Helical" evidence="1">
    <location>
        <begin position="68"/>
        <end position="91"/>
    </location>
</feature>
<dbReference type="Proteomes" id="UP000319837">
    <property type="component" value="Plasmid unnamed2"/>
</dbReference>
<gene>
    <name evidence="2" type="ORF">CEQ21_07915</name>
</gene>
<accession>A0A553SQL0</accession>
<name>A0A553SQL0_NIACI</name>
<keyword evidence="2" id="KW-0614">Plasmid</keyword>
<comment type="caution">
    <text evidence="2">The sequence shown here is derived from an EMBL/GenBank/DDBJ whole genome shotgun (WGS) entry which is preliminary data.</text>
</comment>
<evidence type="ECO:0000313" key="2">
    <source>
        <dbReference type="EMBL" id="TRZ39285.1"/>
    </source>
</evidence>
<proteinExistence type="predicted"/>
<dbReference type="Pfam" id="PF16943">
    <property type="entry name" value="T4SS_CagC"/>
    <property type="match status" value="1"/>
</dbReference>
<feature type="transmembrane region" description="Helical" evidence="1">
    <location>
        <begin position="112"/>
        <end position="131"/>
    </location>
</feature>
<sequence length="135" mass="14626">MERSKHFISACFNKGVINMLSIKKFENVNWKPIFLVAFACLVFMLLPDASFAAETTGSVQTKLKNAGTAIQSVLTAIAVIVGVVAALKIIVKHLPNIDDPHTKNEMWKALGGVLAAVAASAAIIWIAPWVYSLFK</sequence>
<keyword evidence="1" id="KW-0472">Membrane</keyword>
<evidence type="ECO:0000256" key="1">
    <source>
        <dbReference type="SAM" id="Phobius"/>
    </source>
</evidence>
<reference evidence="2" key="1">
    <citation type="submission" date="2018-10" db="EMBL/GenBank/DDBJ databases">
        <title>FDA dAtabase for Regulatory Grade micrObial Sequences (FDA-ARGOS): Supporting development and validation of Infectious Disease Dx tests.</title>
        <authorList>
            <person name="Minogue T."/>
            <person name="Wolcott M."/>
            <person name="Wasieloski L."/>
            <person name="Aguilar W."/>
            <person name="Moore D."/>
            <person name="Tallon L.J."/>
            <person name="Sadzewicz L."/>
            <person name="Sengamalay N."/>
            <person name="Ott S."/>
            <person name="Godinez A."/>
            <person name="Nagaraj S."/>
            <person name="Vavikolanu K."/>
            <person name="Vyas G."/>
            <person name="Nadendla S."/>
            <person name="Aluvathingal J."/>
            <person name="Sichtig H."/>
        </authorList>
    </citation>
    <scope>NUCLEOTIDE SEQUENCE</scope>
    <source>
        <strain evidence="2">FDAARGOS_343</strain>
        <plasmid evidence="2">unnamed2</plasmid>
    </source>
</reference>
<dbReference type="EMBL" id="RIBP01000003">
    <property type="protein sequence ID" value="TRZ39285.1"/>
    <property type="molecule type" value="Genomic_DNA"/>
</dbReference>